<dbReference type="SUPFAM" id="SSF46689">
    <property type="entry name" value="Homeodomain-like"/>
    <property type="match status" value="1"/>
</dbReference>
<evidence type="ECO:0000256" key="2">
    <source>
        <dbReference type="PROSITE-ProRule" id="PRU00335"/>
    </source>
</evidence>
<proteinExistence type="predicted"/>
<name>A0ABM7MQ15_9BURK</name>
<dbReference type="PROSITE" id="PS50977">
    <property type="entry name" value="HTH_TETR_2"/>
    <property type="match status" value="1"/>
</dbReference>
<feature type="DNA-binding region" description="H-T-H motif" evidence="2">
    <location>
        <begin position="35"/>
        <end position="54"/>
    </location>
</feature>
<dbReference type="PRINTS" id="PR00455">
    <property type="entry name" value="HTHTETR"/>
</dbReference>
<evidence type="ECO:0000313" key="4">
    <source>
        <dbReference type="EMBL" id="BCO28444.1"/>
    </source>
</evidence>
<evidence type="ECO:0000256" key="1">
    <source>
        <dbReference type="ARBA" id="ARBA00023125"/>
    </source>
</evidence>
<evidence type="ECO:0000259" key="3">
    <source>
        <dbReference type="PROSITE" id="PS50977"/>
    </source>
</evidence>
<accession>A0ABM7MQ15</accession>
<keyword evidence="1 2" id="KW-0238">DNA-binding</keyword>
<gene>
    <name evidence="4" type="ORF">MIZ03_3344</name>
</gene>
<evidence type="ECO:0000313" key="5">
    <source>
        <dbReference type="Proteomes" id="UP000824366"/>
    </source>
</evidence>
<dbReference type="Gene3D" id="1.10.357.10">
    <property type="entry name" value="Tetracycline Repressor, domain 2"/>
    <property type="match status" value="1"/>
</dbReference>
<dbReference type="SUPFAM" id="SSF48498">
    <property type="entry name" value="Tetracyclin repressor-like, C-terminal domain"/>
    <property type="match status" value="1"/>
</dbReference>
<dbReference type="Pfam" id="PF00440">
    <property type="entry name" value="TetR_N"/>
    <property type="match status" value="1"/>
</dbReference>
<reference evidence="4 5" key="1">
    <citation type="journal article" date="2021" name="Microbiol. Spectr.">
        <title>A Single Bacterium Capable of Oxidation and Reduction of Iron at Circumneutral pH.</title>
        <authorList>
            <person name="Kato S."/>
            <person name="Ohkuma M."/>
        </authorList>
    </citation>
    <scope>NUCLEOTIDE SEQUENCE [LARGE SCALE GENOMIC DNA]</scope>
    <source>
        <strain evidence="4 5">MIZ03</strain>
    </source>
</reference>
<organism evidence="4 5">
    <name type="scientific">Rhodoferax lithotrophicus</name>
    <dbReference type="NCBI Taxonomy" id="2798804"/>
    <lineage>
        <taxon>Bacteria</taxon>
        <taxon>Pseudomonadati</taxon>
        <taxon>Pseudomonadota</taxon>
        <taxon>Betaproteobacteria</taxon>
        <taxon>Burkholderiales</taxon>
        <taxon>Comamonadaceae</taxon>
        <taxon>Rhodoferax</taxon>
    </lineage>
</organism>
<dbReference type="InterPro" id="IPR001647">
    <property type="entry name" value="HTH_TetR"/>
</dbReference>
<dbReference type="EMBL" id="AP024238">
    <property type="protein sequence ID" value="BCO28444.1"/>
    <property type="molecule type" value="Genomic_DNA"/>
</dbReference>
<dbReference type="Proteomes" id="UP000824366">
    <property type="component" value="Chromosome"/>
</dbReference>
<sequence length="188" mass="20699">MPTTIPLAVQSLPARERILQTAHTLFYRDGIRATGIDRVISESGVTKVTFYRHFPSKSDLILAFLDYRHQRWMAWFTDALQRYGGNAGALIPALAEWFGADHFRGCAFINSVGELGPSLPGVVEMAQRHKHDMMVAIANVLVLSEQREAVAQAMALAVDGAIIRVQMDGKPDAALQALQRVLQSLLAS</sequence>
<feature type="domain" description="HTH tetR-type" evidence="3">
    <location>
        <begin position="12"/>
        <end position="72"/>
    </location>
</feature>
<dbReference type="InterPro" id="IPR009057">
    <property type="entry name" value="Homeodomain-like_sf"/>
</dbReference>
<dbReference type="PANTHER" id="PTHR30055:SF200">
    <property type="entry name" value="HTH-TYPE TRANSCRIPTIONAL REPRESSOR BDCR"/>
    <property type="match status" value="1"/>
</dbReference>
<dbReference type="PANTHER" id="PTHR30055">
    <property type="entry name" value="HTH-TYPE TRANSCRIPTIONAL REGULATOR RUTR"/>
    <property type="match status" value="1"/>
</dbReference>
<keyword evidence="5" id="KW-1185">Reference proteome</keyword>
<dbReference type="InterPro" id="IPR050109">
    <property type="entry name" value="HTH-type_TetR-like_transc_reg"/>
</dbReference>
<dbReference type="InterPro" id="IPR036271">
    <property type="entry name" value="Tet_transcr_reg_TetR-rel_C_sf"/>
</dbReference>
<protein>
    <recommendedName>
        <fullName evidence="3">HTH tetR-type domain-containing protein</fullName>
    </recommendedName>
</protein>
<dbReference type="RefSeq" id="WP_223904398.1">
    <property type="nucleotide sequence ID" value="NZ_AP024238.1"/>
</dbReference>